<dbReference type="KEGG" id="asr:WL1483_1221"/>
<evidence type="ECO:0000313" key="6">
    <source>
        <dbReference type="EMBL" id="ALP40640.1"/>
    </source>
</evidence>
<dbReference type="GO" id="GO:0003723">
    <property type="term" value="F:RNA binding"/>
    <property type="evidence" value="ECO:0007669"/>
    <property type="project" value="InterPro"/>
</dbReference>
<comment type="similarity">
    <text evidence="1">Belongs to the class IV-like SAM-binding methyltransferase superfamily. RNA methyltransferase TrmH family.</text>
</comment>
<evidence type="ECO:0000259" key="5">
    <source>
        <dbReference type="Pfam" id="PF00588"/>
    </source>
</evidence>
<dbReference type="Pfam" id="PF00588">
    <property type="entry name" value="SpoU_methylase"/>
    <property type="match status" value="1"/>
</dbReference>
<keyword evidence="2 6" id="KW-0489">Methyltransferase</keyword>
<sequence>MSQVTLGLVNPKSPENVGAVLRAAGCYGADAVFYSGVRFELAQRFVTDTKQMVQQIPLVGVESLIAALPDGAVPVAVDLIEGATPLPDYRHPENAFYIFGPEDGTLGSDITQWCRDVIYVPTRGCMNLAASVNVILYDRLAKTHKASCRGTLRQDSQAPIETS</sequence>
<gene>
    <name evidence="6" type="ORF">WL1483_1221</name>
</gene>
<keyword evidence="4" id="KW-0949">S-adenosyl-L-methionine</keyword>
<dbReference type="InterPro" id="IPR001537">
    <property type="entry name" value="SpoU_MeTrfase"/>
</dbReference>
<evidence type="ECO:0000256" key="2">
    <source>
        <dbReference type="ARBA" id="ARBA00022603"/>
    </source>
</evidence>
<dbReference type="Gene3D" id="3.40.1280.10">
    <property type="match status" value="1"/>
</dbReference>
<evidence type="ECO:0000256" key="3">
    <source>
        <dbReference type="ARBA" id="ARBA00022679"/>
    </source>
</evidence>
<dbReference type="PATRIC" id="fig|652.5.peg.3357"/>
<dbReference type="InterPro" id="IPR029028">
    <property type="entry name" value="Alpha/beta_knot_MTases"/>
</dbReference>
<dbReference type="CDD" id="cd18098">
    <property type="entry name" value="SpoU-like"/>
    <property type="match status" value="1"/>
</dbReference>
<reference evidence="6 7" key="2">
    <citation type="journal article" date="2016" name="Genome Announc.">
        <title>Complete Genome Sequence of the Highly Virulent Aeromonas schubertii Strain WL1483, Isolated from Diseased Snakehead Fish (Channa argus) in China.</title>
        <authorList>
            <person name="Liu L."/>
            <person name="Li N."/>
            <person name="Zhang D."/>
            <person name="Fu X."/>
            <person name="Shi C."/>
            <person name="Lin Q."/>
            <person name="Hao G."/>
        </authorList>
    </citation>
    <scope>NUCLEOTIDE SEQUENCE [LARGE SCALE GENOMIC DNA]</scope>
    <source>
        <strain evidence="6 7">WL1483</strain>
    </source>
</reference>
<evidence type="ECO:0000256" key="1">
    <source>
        <dbReference type="ARBA" id="ARBA00007228"/>
    </source>
</evidence>
<protein>
    <submittedName>
        <fullName evidence="6">TrmH family RNA methyltransferase</fullName>
    </submittedName>
</protein>
<reference evidence="7" key="1">
    <citation type="submission" date="2015-10" db="EMBL/GenBank/DDBJ databases">
        <title>Complete Genome Sequence of Aeromonas schubertii strain WL1483.</title>
        <authorList>
            <person name="Liu L."/>
        </authorList>
    </citation>
    <scope>NUCLEOTIDE SEQUENCE [LARGE SCALE GENOMIC DNA]</scope>
    <source>
        <strain evidence="7">WL1483</strain>
    </source>
</reference>
<dbReference type="PANTHER" id="PTHR42786">
    <property type="entry name" value="TRNA/RRNA METHYLTRANSFERASE"/>
    <property type="match status" value="1"/>
</dbReference>
<evidence type="ECO:0000256" key="4">
    <source>
        <dbReference type="ARBA" id="ARBA00022691"/>
    </source>
</evidence>
<dbReference type="GO" id="GO:0002128">
    <property type="term" value="P:tRNA nucleoside ribose methylation"/>
    <property type="evidence" value="ECO:0007669"/>
    <property type="project" value="TreeGrafter"/>
</dbReference>
<dbReference type="GO" id="GO:0008173">
    <property type="term" value="F:RNA methyltransferase activity"/>
    <property type="evidence" value="ECO:0007669"/>
    <property type="project" value="InterPro"/>
</dbReference>
<dbReference type="InterPro" id="IPR029026">
    <property type="entry name" value="tRNA_m1G_MTases_N"/>
</dbReference>
<dbReference type="Proteomes" id="UP000058114">
    <property type="component" value="Chromosome"/>
</dbReference>
<dbReference type="RefSeq" id="WP_060587205.1">
    <property type="nucleotide sequence ID" value="NZ_CP013067.1"/>
</dbReference>
<proteinExistence type="inferred from homology"/>
<dbReference type="AlphaFoldDB" id="A0A0S2SG90"/>
<dbReference type="EMBL" id="CP013067">
    <property type="protein sequence ID" value="ALP40640.1"/>
    <property type="molecule type" value="Genomic_DNA"/>
</dbReference>
<name>A0A0S2SG90_9GAMM</name>
<dbReference type="PANTHER" id="PTHR42786:SF6">
    <property type="entry name" value="TRNA_RRNA METHYLTRANSFERASE SPOU TYPE DOMAIN-CONTAINING PROTEIN"/>
    <property type="match status" value="1"/>
</dbReference>
<evidence type="ECO:0000313" key="7">
    <source>
        <dbReference type="Proteomes" id="UP000058114"/>
    </source>
</evidence>
<feature type="domain" description="tRNA/rRNA methyltransferase SpoU type" evidence="5">
    <location>
        <begin position="4"/>
        <end position="137"/>
    </location>
</feature>
<organism evidence="6 7">
    <name type="scientific">Aeromonas schubertii</name>
    <dbReference type="NCBI Taxonomy" id="652"/>
    <lineage>
        <taxon>Bacteria</taxon>
        <taxon>Pseudomonadati</taxon>
        <taxon>Pseudomonadota</taxon>
        <taxon>Gammaproteobacteria</taxon>
        <taxon>Aeromonadales</taxon>
        <taxon>Aeromonadaceae</taxon>
        <taxon>Aeromonas</taxon>
    </lineage>
</organism>
<dbReference type="GO" id="GO:0005829">
    <property type="term" value="C:cytosol"/>
    <property type="evidence" value="ECO:0007669"/>
    <property type="project" value="TreeGrafter"/>
</dbReference>
<dbReference type="InterPro" id="IPR004384">
    <property type="entry name" value="RNA_MeTrfase_TrmJ/LasT"/>
</dbReference>
<dbReference type="SUPFAM" id="SSF75217">
    <property type="entry name" value="alpha/beta knot"/>
    <property type="match status" value="1"/>
</dbReference>
<accession>A0A0S2SG90</accession>
<keyword evidence="3 6" id="KW-0808">Transferase</keyword>